<sequence length="240" mass="25533">MEARMTPTKHTVHTRRDLWLLGALGVVVAVLLAFLVVGRTGAEDAADPVTAPQMGPVGDMSRRIDGDPLAIGAVDAPVVLIEYSDYRCPFCAKFSRDVEPALIDKYVDEGILRMEWRDLPIFGDQSMAAARAGRAAAAQGKFWEFNATVYAASPDRGHPDLTPESLRSFAAAAGVPDLDRFDREAADPSVDQSIYADMLEANTIGVSSTPSFVINGTPILGAQPLGVFDQAIEAAAGAAE</sequence>
<keyword evidence="2" id="KW-0732">Signal</keyword>
<keyword evidence="3" id="KW-0560">Oxidoreductase</keyword>
<keyword evidence="4" id="KW-1015">Disulfide bond</keyword>
<feature type="domain" description="Thioredoxin" evidence="6">
    <location>
        <begin position="35"/>
        <end position="237"/>
    </location>
</feature>
<proteinExistence type="inferred from homology"/>
<evidence type="ECO:0000256" key="5">
    <source>
        <dbReference type="ARBA" id="ARBA00023284"/>
    </source>
</evidence>
<dbReference type="PANTHER" id="PTHR13887">
    <property type="entry name" value="GLUTATHIONE S-TRANSFERASE KAPPA"/>
    <property type="match status" value="1"/>
</dbReference>
<dbReference type="GO" id="GO:0016491">
    <property type="term" value="F:oxidoreductase activity"/>
    <property type="evidence" value="ECO:0007669"/>
    <property type="project" value="UniProtKB-KW"/>
</dbReference>
<dbReference type="AlphaFoldDB" id="H0JPR9"/>
<organism evidence="7 8">
    <name type="scientific">Rhodococcus pyridinivorans AK37</name>
    <dbReference type="NCBI Taxonomy" id="1114960"/>
    <lineage>
        <taxon>Bacteria</taxon>
        <taxon>Bacillati</taxon>
        <taxon>Actinomycetota</taxon>
        <taxon>Actinomycetes</taxon>
        <taxon>Mycobacteriales</taxon>
        <taxon>Nocardiaceae</taxon>
        <taxon>Rhodococcus</taxon>
    </lineage>
</organism>
<reference evidence="7 8" key="1">
    <citation type="submission" date="2011-12" db="EMBL/GenBank/DDBJ databases">
        <authorList>
            <person name="Kriszt B."/>
            <person name="Tancsics A."/>
            <person name="Cserhati M."/>
            <person name="Toth A."/>
            <person name="Nagy I."/>
            <person name="Horvath B."/>
            <person name="Tamura T."/>
            <person name="Kukolya J."/>
            <person name="Szoboszlay S."/>
        </authorList>
    </citation>
    <scope>NUCLEOTIDE SEQUENCE [LARGE SCALE GENOMIC DNA]</scope>
    <source>
        <strain evidence="7 8">AK37</strain>
    </source>
</reference>
<evidence type="ECO:0000256" key="2">
    <source>
        <dbReference type="ARBA" id="ARBA00022729"/>
    </source>
</evidence>
<evidence type="ECO:0000256" key="3">
    <source>
        <dbReference type="ARBA" id="ARBA00023002"/>
    </source>
</evidence>
<comment type="similarity">
    <text evidence="1">Belongs to the thioredoxin family. DsbA subfamily.</text>
</comment>
<protein>
    <submittedName>
        <fullName evidence="7">Putative disulfide bond formation protein</fullName>
    </submittedName>
</protein>
<name>H0JPR9_9NOCA</name>
<dbReference type="InterPro" id="IPR036249">
    <property type="entry name" value="Thioredoxin-like_sf"/>
</dbReference>
<gene>
    <name evidence="7" type="ORF">AK37_08682</name>
</gene>
<evidence type="ECO:0000313" key="7">
    <source>
        <dbReference type="EMBL" id="EHK84372.1"/>
    </source>
</evidence>
<dbReference type="InterPro" id="IPR012336">
    <property type="entry name" value="Thioredoxin-like_fold"/>
</dbReference>
<evidence type="ECO:0000256" key="4">
    <source>
        <dbReference type="ARBA" id="ARBA00023157"/>
    </source>
</evidence>
<dbReference type="PATRIC" id="fig|1114960.4.peg.1758"/>
<dbReference type="PROSITE" id="PS51352">
    <property type="entry name" value="THIOREDOXIN_2"/>
    <property type="match status" value="1"/>
</dbReference>
<accession>H0JPR9</accession>
<evidence type="ECO:0000256" key="1">
    <source>
        <dbReference type="ARBA" id="ARBA00005791"/>
    </source>
</evidence>
<dbReference type="Proteomes" id="UP000005064">
    <property type="component" value="Unassembled WGS sequence"/>
</dbReference>
<dbReference type="Pfam" id="PF13462">
    <property type="entry name" value="Thioredoxin_4"/>
    <property type="match status" value="1"/>
</dbReference>
<dbReference type="Gene3D" id="3.40.30.10">
    <property type="entry name" value="Glutaredoxin"/>
    <property type="match status" value="1"/>
</dbReference>
<dbReference type="EMBL" id="AHBW01000036">
    <property type="protein sequence ID" value="EHK84372.1"/>
    <property type="molecule type" value="Genomic_DNA"/>
</dbReference>
<dbReference type="SUPFAM" id="SSF52833">
    <property type="entry name" value="Thioredoxin-like"/>
    <property type="match status" value="1"/>
</dbReference>
<evidence type="ECO:0000259" key="6">
    <source>
        <dbReference type="PROSITE" id="PS51352"/>
    </source>
</evidence>
<keyword evidence="5" id="KW-0676">Redox-active center</keyword>
<comment type="caution">
    <text evidence="7">The sequence shown here is derived from an EMBL/GenBank/DDBJ whole genome shotgun (WGS) entry which is preliminary data.</text>
</comment>
<dbReference type="InterPro" id="IPR013766">
    <property type="entry name" value="Thioredoxin_domain"/>
</dbReference>
<evidence type="ECO:0000313" key="8">
    <source>
        <dbReference type="Proteomes" id="UP000005064"/>
    </source>
</evidence>
<dbReference type="PANTHER" id="PTHR13887:SF14">
    <property type="entry name" value="DISULFIDE BOND FORMATION PROTEIN D"/>
    <property type="match status" value="1"/>
</dbReference>